<dbReference type="WBParaSite" id="SPAL_0001163500.1">
    <property type="protein sequence ID" value="SPAL_0001163500.1"/>
    <property type="gene ID" value="SPAL_0001163500"/>
</dbReference>
<proteinExistence type="predicted"/>
<evidence type="ECO:0000313" key="2">
    <source>
        <dbReference type="WBParaSite" id="SPAL_0001163500.1"/>
    </source>
</evidence>
<keyword evidence="1" id="KW-1185">Reference proteome</keyword>
<dbReference type="Proteomes" id="UP000046392">
    <property type="component" value="Unplaced"/>
</dbReference>
<reference evidence="2 3" key="1">
    <citation type="submission" date="2017-02" db="UniProtKB">
        <authorList>
            <consortium name="WormBaseParasite"/>
        </authorList>
    </citation>
    <scope>IDENTIFICATION</scope>
</reference>
<sequence length="95" mass="10154">MIVVSGNMSFCKVPPGIEDPTDLCSQCVSVGGTTDNKKKEIFLFVMGLLAPIIRQIGEHFPDTGISEFLRSAAVASTAPTDTTTTMGDDKEIMEV</sequence>
<name>A0A0N5C0V6_STREA</name>
<accession>A0A0N5C0V6</accession>
<evidence type="ECO:0000313" key="3">
    <source>
        <dbReference type="WBParaSite" id="SPAL_0001356600.1"/>
    </source>
</evidence>
<organism evidence="1 2">
    <name type="scientific">Strongyloides papillosus</name>
    <name type="common">Intestinal threadworm</name>
    <dbReference type="NCBI Taxonomy" id="174720"/>
    <lineage>
        <taxon>Eukaryota</taxon>
        <taxon>Metazoa</taxon>
        <taxon>Ecdysozoa</taxon>
        <taxon>Nematoda</taxon>
        <taxon>Chromadorea</taxon>
        <taxon>Rhabditida</taxon>
        <taxon>Tylenchina</taxon>
        <taxon>Panagrolaimomorpha</taxon>
        <taxon>Strongyloidoidea</taxon>
        <taxon>Strongyloididae</taxon>
        <taxon>Strongyloides</taxon>
    </lineage>
</organism>
<dbReference type="WBParaSite" id="SPAL_0001356600.1">
    <property type="protein sequence ID" value="SPAL_0001356600.1"/>
    <property type="gene ID" value="SPAL_0001356600"/>
</dbReference>
<dbReference type="AlphaFoldDB" id="A0A0N5C0V6"/>
<evidence type="ECO:0000313" key="1">
    <source>
        <dbReference type="Proteomes" id="UP000046392"/>
    </source>
</evidence>
<protein>
    <submittedName>
        <fullName evidence="2 3">Secreted protein</fullName>
    </submittedName>
</protein>